<dbReference type="HOGENOM" id="CLU_046484_4_0_0"/>
<evidence type="ECO:0000259" key="4">
    <source>
        <dbReference type="PROSITE" id="PS50830"/>
    </source>
</evidence>
<evidence type="ECO:0000313" key="5">
    <source>
        <dbReference type="EMBL" id="ADE57967.1"/>
    </source>
</evidence>
<proteinExistence type="predicted"/>
<dbReference type="PANTHER" id="PTHR12302">
    <property type="entry name" value="EBNA2 BINDING PROTEIN P100"/>
    <property type="match status" value="1"/>
</dbReference>
<dbReference type="Pfam" id="PF00565">
    <property type="entry name" value="SNase"/>
    <property type="match status" value="1"/>
</dbReference>
<organism evidence="5 6">
    <name type="scientific">Aminobacterium colombiense (strain DSM 12261 / ALA-1)</name>
    <dbReference type="NCBI Taxonomy" id="572547"/>
    <lineage>
        <taxon>Bacteria</taxon>
        <taxon>Thermotogati</taxon>
        <taxon>Synergistota</taxon>
        <taxon>Synergistia</taxon>
        <taxon>Synergistales</taxon>
        <taxon>Aminobacteriaceae</taxon>
        <taxon>Aminobacterium</taxon>
    </lineage>
</organism>
<dbReference type="PANTHER" id="PTHR12302:SF3">
    <property type="entry name" value="SERINE_THREONINE-PROTEIN KINASE 31"/>
    <property type="match status" value="1"/>
</dbReference>
<dbReference type="EMBL" id="CP001997">
    <property type="protein sequence ID" value="ADE57967.1"/>
    <property type="molecule type" value="Genomic_DNA"/>
</dbReference>
<dbReference type="GO" id="GO:0003676">
    <property type="term" value="F:nucleic acid binding"/>
    <property type="evidence" value="ECO:0007669"/>
    <property type="project" value="InterPro"/>
</dbReference>
<dbReference type="eggNOG" id="COG1525">
    <property type="taxonomic scope" value="Bacteria"/>
</dbReference>
<dbReference type="GO" id="GO:0004519">
    <property type="term" value="F:endonuclease activity"/>
    <property type="evidence" value="ECO:0007669"/>
    <property type="project" value="UniProtKB-KW"/>
</dbReference>
<dbReference type="AlphaFoldDB" id="D5EHD5"/>
<keyword evidence="2" id="KW-0255">Endonuclease</keyword>
<dbReference type="Proteomes" id="UP000002366">
    <property type="component" value="Chromosome"/>
</dbReference>
<protein>
    <submittedName>
        <fullName evidence="5">Nuclease (SNase domain protein)</fullName>
    </submittedName>
</protein>
<reference evidence="5 6" key="1">
    <citation type="journal article" date="2010" name="Stand. Genomic Sci.">
        <title>Complete genome sequence of Aminobacterium colombiense type strain (ALA-1).</title>
        <authorList>
            <person name="Chertkov O."/>
            <person name="Sikorski J."/>
            <person name="Brambilla E."/>
            <person name="Lapidus A."/>
            <person name="Copeland A."/>
            <person name="Glavina Del Rio T."/>
            <person name="Nolan M."/>
            <person name="Lucas S."/>
            <person name="Tice H."/>
            <person name="Cheng J.F."/>
            <person name="Han C."/>
            <person name="Detter J.C."/>
            <person name="Bruce D."/>
            <person name="Tapia R."/>
            <person name="Goodwin L."/>
            <person name="Pitluck S."/>
            <person name="Liolios K."/>
            <person name="Ivanova N."/>
            <person name="Mavromatis K."/>
            <person name="Ovchinnikova G."/>
            <person name="Pati A."/>
            <person name="Chen A."/>
            <person name="Palaniappan K."/>
            <person name="Land M."/>
            <person name="Hauser L."/>
            <person name="Chang Y.J."/>
            <person name="Jeffries C.D."/>
            <person name="Spring S."/>
            <person name="Rohde M."/>
            <person name="Goker M."/>
            <person name="Bristow J."/>
            <person name="Eisen J.A."/>
            <person name="Markowitz V."/>
            <person name="Hugenholtz P."/>
            <person name="Kyrpides N.C."/>
            <person name="Klenk H.P."/>
        </authorList>
    </citation>
    <scope>NUCLEOTIDE SEQUENCE [LARGE SCALE GENOMIC DNA]</scope>
    <source>
        <strain evidence="6">DSM 12261 / ALA-1</strain>
    </source>
</reference>
<gene>
    <name evidence="5" type="ordered locus">Amico_1854</name>
</gene>
<dbReference type="PROSITE" id="PS50830">
    <property type="entry name" value="TNASE_3"/>
    <property type="match status" value="1"/>
</dbReference>
<dbReference type="InterPro" id="IPR016071">
    <property type="entry name" value="Staphylococal_nuclease_OB-fold"/>
</dbReference>
<keyword evidence="1" id="KW-0540">Nuclease</keyword>
<name>D5EHD5_AMICL</name>
<dbReference type="STRING" id="572547.Amico_1854"/>
<evidence type="ECO:0000256" key="1">
    <source>
        <dbReference type="ARBA" id="ARBA00022722"/>
    </source>
</evidence>
<evidence type="ECO:0000256" key="2">
    <source>
        <dbReference type="ARBA" id="ARBA00022759"/>
    </source>
</evidence>
<dbReference type="GO" id="GO:0016787">
    <property type="term" value="F:hydrolase activity"/>
    <property type="evidence" value="ECO:0007669"/>
    <property type="project" value="UniProtKB-KW"/>
</dbReference>
<keyword evidence="6" id="KW-1185">Reference proteome</keyword>
<dbReference type="SMART" id="SM00318">
    <property type="entry name" value="SNc"/>
    <property type="match status" value="1"/>
</dbReference>
<evidence type="ECO:0000256" key="3">
    <source>
        <dbReference type="ARBA" id="ARBA00022801"/>
    </source>
</evidence>
<evidence type="ECO:0000313" key="6">
    <source>
        <dbReference type="Proteomes" id="UP000002366"/>
    </source>
</evidence>
<dbReference type="PROSITE" id="PS01284">
    <property type="entry name" value="TNASE_2"/>
    <property type="match status" value="1"/>
</dbReference>
<feature type="domain" description="TNase-like" evidence="4">
    <location>
        <begin position="31"/>
        <end position="167"/>
    </location>
</feature>
<dbReference type="RefSeq" id="WP_013049229.1">
    <property type="nucleotide sequence ID" value="NC_014011.1"/>
</dbReference>
<dbReference type="InterPro" id="IPR035437">
    <property type="entry name" value="SNase_OB-fold_sf"/>
</dbReference>
<dbReference type="InterPro" id="IPR002071">
    <property type="entry name" value="Thermonucl_AS"/>
</dbReference>
<dbReference type="SUPFAM" id="SSF50199">
    <property type="entry name" value="Staphylococcal nuclease"/>
    <property type="match status" value="1"/>
</dbReference>
<dbReference type="Gene3D" id="2.40.50.90">
    <property type="match status" value="1"/>
</dbReference>
<keyword evidence="3" id="KW-0378">Hydrolase</keyword>
<accession>D5EHD5</accession>
<sequence>MAYKNFIKGVVLFLFFVLFKSVILFADTSPNLIPVTVLNVIDGDTITVSLPSGKVERVRYLLIDTPELHHPFHGKEEFSERACRLNGQLLELGDILLEFDVEKRDRYGRLLAYVWCHSSKGMFLINEELVRRGAAMPLIIPPNKKYTHCIQRALAHARREKAGLWGQASNRLFTSKEIWTFLPFLKGNFIFASVTVDSMQSTPSKILLKDGAFFLVIYKSDIHKFRHLNLGKGANLTVMGKVETSYSGSEMIISDPLQIIKFNF</sequence>
<dbReference type="KEGG" id="aco:Amico_1854"/>